<accession>A0A8K0W8E5</accession>
<sequence>MPPSMMWNLVIRNPQERSAFVNNLDKLQLEKKVVYASVKEEDVVLHCCLLEHCVSTKSKIAKWAEKKVINAEDAWRFYINIGAYRLMMWLRDARDGFVHADKHIPPLDVLLIWHAFLQDPSEWNNVASAIGSDFARWNPDALLTALENNEPGLQFCPSADCMDKINFVYLVADSLDILYMACNDVLSPGGRGSASGE</sequence>
<name>A0A8K0W8E5_9HYPO</name>
<dbReference type="OrthoDB" id="2684236at2759"/>
<keyword evidence="2" id="KW-1185">Reference proteome</keyword>
<proteinExistence type="predicted"/>
<reference evidence="1" key="1">
    <citation type="journal article" date="2021" name="Nat. Commun.">
        <title>Genetic determinants of endophytism in the Arabidopsis root mycobiome.</title>
        <authorList>
            <person name="Mesny F."/>
            <person name="Miyauchi S."/>
            <person name="Thiergart T."/>
            <person name="Pickel B."/>
            <person name="Atanasova L."/>
            <person name="Karlsson M."/>
            <person name="Huettel B."/>
            <person name="Barry K.W."/>
            <person name="Haridas S."/>
            <person name="Chen C."/>
            <person name="Bauer D."/>
            <person name="Andreopoulos W."/>
            <person name="Pangilinan J."/>
            <person name="LaButti K."/>
            <person name="Riley R."/>
            <person name="Lipzen A."/>
            <person name="Clum A."/>
            <person name="Drula E."/>
            <person name="Henrissat B."/>
            <person name="Kohler A."/>
            <person name="Grigoriev I.V."/>
            <person name="Martin F.M."/>
            <person name="Hacquard S."/>
        </authorList>
    </citation>
    <scope>NUCLEOTIDE SEQUENCE</scope>
    <source>
        <strain evidence="1">MPI-SDFR-AT-0068</strain>
    </source>
</reference>
<comment type="caution">
    <text evidence="1">The sequence shown here is derived from an EMBL/GenBank/DDBJ whole genome shotgun (WGS) entry which is preliminary data.</text>
</comment>
<gene>
    <name evidence="1" type="ORF">BKA59DRAFT_531814</name>
</gene>
<protein>
    <submittedName>
        <fullName evidence="1">Uncharacterized protein</fullName>
    </submittedName>
</protein>
<evidence type="ECO:0000313" key="1">
    <source>
        <dbReference type="EMBL" id="KAH7239088.1"/>
    </source>
</evidence>
<dbReference type="Proteomes" id="UP000813427">
    <property type="component" value="Unassembled WGS sequence"/>
</dbReference>
<organism evidence="1 2">
    <name type="scientific">Fusarium tricinctum</name>
    <dbReference type="NCBI Taxonomy" id="61284"/>
    <lineage>
        <taxon>Eukaryota</taxon>
        <taxon>Fungi</taxon>
        <taxon>Dikarya</taxon>
        <taxon>Ascomycota</taxon>
        <taxon>Pezizomycotina</taxon>
        <taxon>Sordariomycetes</taxon>
        <taxon>Hypocreomycetidae</taxon>
        <taxon>Hypocreales</taxon>
        <taxon>Nectriaceae</taxon>
        <taxon>Fusarium</taxon>
        <taxon>Fusarium tricinctum species complex</taxon>
    </lineage>
</organism>
<dbReference type="EMBL" id="JAGPXF010000006">
    <property type="protein sequence ID" value="KAH7239088.1"/>
    <property type="molecule type" value="Genomic_DNA"/>
</dbReference>
<dbReference type="AlphaFoldDB" id="A0A8K0W8E5"/>
<evidence type="ECO:0000313" key="2">
    <source>
        <dbReference type="Proteomes" id="UP000813427"/>
    </source>
</evidence>